<name>A0A6M3LPL7_9ZZZZ</name>
<organism evidence="1">
    <name type="scientific">viral metagenome</name>
    <dbReference type="NCBI Taxonomy" id="1070528"/>
    <lineage>
        <taxon>unclassified sequences</taxon>
        <taxon>metagenomes</taxon>
        <taxon>organismal metagenomes</taxon>
    </lineage>
</organism>
<gene>
    <name evidence="1" type="ORF">MM415B06490_0007</name>
</gene>
<protein>
    <submittedName>
        <fullName evidence="1">Uncharacterized protein</fullName>
    </submittedName>
</protein>
<proteinExistence type="predicted"/>
<evidence type="ECO:0000313" key="1">
    <source>
        <dbReference type="EMBL" id="QJA97216.1"/>
    </source>
</evidence>
<dbReference type="EMBL" id="MT143473">
    <property type="protein sequence ID" value="QJA97216.1"/>
    <property type="molecule type" value="Genomic_DNA"/>
</dbReference>
<sequence>MSAMDSTEELWMSWWLDEVFEAGYIASFQLHPEAYLLSPAFSYKYDKPLKTRTKELESNLLSPHIYSPDFLVNWNKNARGIFWNSISDRVNLKNVPFVAQETEDGNNNYYSIVEIKAGFSKFHAGREFSLNQKWMMQRFGVYVNKTIISNKTGLFKDTFCPGKYLLTDKAKKNRKLHFEPRTLEEFINQRAE</sequence>
<dbReference type="AlphaFoldDB" id="A0A6M3LPL7"/>
<reference evidence="1" key="1">
    <citation type="submission" date="2020-03" db="EMBL/GenBank/DDBJ databases">
        <title>The deep terrestrial virosphere.</title>
        <authorList>
            <person name="Holmfeldt K."/>
            <person name="Nilsson E."/>
            <person name="Simone D."/>
            <person name="Lopez-Fernandez M."/>
            <person name="Wu X."/>
            <person name="de Brujin I."/>
            <person name="Lundin D."/>
            <person name="Andersson A."/>
            <person name="Bertilsson S."/>
            <person name="Dopson M."/>
        </authorList>
    </citation>
    <scope>NUCLEOTIDE SEQUENCE</scope>
    <source>
        <strain evidence="1">MM415B06490</strain>
    </source>
</reference>
<accession>A0A6M3LPL7</accession>